<dbReference type="AlphaFoldDB" id="A0A399FWB1"/>
<dbReference type="InterPro" id="IPR036188">
    <property type="entry name" value="FAD/NAD-bd_sf"/>
</dbReference>
<dbReference type="RefSeq" id="WP_119268205.1">
    <property type="nucleotide sequence ID" value="NZ_CP063196.1"/>
</dbReference>
<evidence type="ECO:0000313" key="2">
    <source>
        <dbReference type="Proteomes" id="UP000265719"/>
    </source>
</evidence>
<dbReference type="SUPFAM" id="SSF51905">
    <property type="entry name" value="FAD/NAD(P)-binding domain"/>
    <property type="match status" value="1"/>
</dbReference>
<dbReference type="Pfam" id="PF17885">
    <property type="entry name" value="Smoa_sbd"/>
    <property type="match status" value="1"/>
</dbReference>
<dbReference type="EMBL" id="CP063196">
    <property type="protein sequence ID" value="UOE18975.1"/>
    <property type="molecule type" value="Genomic_DNA"/>
</dbReference>
<reference evidence="1" key="1">
    <citation type="submission" date="2020-10" db="EMBL/GenBank/DDBJ databases">
        <title>De novo genome project of the cellulose decomposer Thermobifida halotolerans type strain.</title>
        <authorList>
            <person name="Nagy I."/>
            <person name="Horvath B."/>
            <person name="Kukolya J."/>
            <person name="Nagy I."/>
            <person name="Orsini M."/>
        </authorList>
    </citation>
    <scope>NUCLEOTIDE SEQUENCE</scope>
    <source>
        <strain evidence="1">DSM 44931</strain>
    </source>
</reference>
<dbReference type="Proteomes" id="UP000265719">
    <property type="component" value="Chromosome"/>
</dbReference>
<organism evidence="1 2">
    <name type="scientific">Thermobifida halotolerans</name>
    <dbReference type="NCBI Taxonomy" id="483545"/>
    <lineage>
        <taxon>Bacteria</taxon>
        <taxon>Bacillati</taxon>
        <taxon>Actinomycetota</taxon>
        <taxon>Actinomycetes</taxon>
        <taxon>Streptosporangiales</taxon>
        <taxon>Nocardiopsidaceae</taxon>
        <taxon>Thermobifida</taxon>
    </lineage>
</organism>
<protein>
    <submittedName>
        <fullName evidence="1">FAD-binding oxidoreductase</fullName>
    </submittedName>
</protein>
<keyword evidence="2" id="KW-1185">Reference proteome</keyword>
<evidence type="ECO:0000313" key="1">
    <source>
        <dbReference type="EMBL" id="UOE18975.1"/>
    </source>
</evidence>
<proteinExistence type="predicted"/>
<name>A0A399FWB1_9ACTN</name>
<dbReference type="KEGG" id="thao:NI17_019750"/>
<gene>
    <name evidence="1" type="ORF">NI17_019750</name>
</gene>
<sequence length="408" mass="45012">MRRILIVGAGQSGLQLGLCLLQHDYDVTIMTARTAAEVASGRAVSVQMLTSDQLELERAYGLDLWEGRAPSIRGSQITGEESDWCPAHNWTGYFRRPAQSVDERVKMSVWLDLFERMGGRVIVHPVTASDLDYLVSMYDLTVIAAGQSGLAEMFPVTHEWAQYGMSGFLASIAYVTAVEDDPYTDIQSGGWIPGVGQLTSLPSYSLNGPCRLLCIGGSTTDAMASWPTRMRPRQQLDLMLEAMREPLPHLYEVYKDVELVDPKAVAMDPAVPLVRDPVATLPSGGRVLGIGDTLIVTAPSFGQDANNECRSADIYLKAILEHGDRPFDEDFMRATFARFEEFARPFYSDLIMILSMGEPHVREVYEAANTCQAVADRYIEGFNDPADMMSWLGDEKATRAFLAEAAGD</sequence>
<accession>A0A399FWB1</accession>
<dbReference type="InterPro" id="IPR041654">
    <property type="entry name" value="StyA_sbd"/>
</dbReference>
<dbReference type="Gene3D" id="3.50.50.60">
    <property type="entry name" value="FAD/NAD(P)-binding domain"/>
    <property type="match status" value="3"/>
</dbReference>